<dbReference type="WBParaSite" id="Csp11.Scaffold630.g21993.t1">
    <property type="protein sequence ID" value="Csp11.Scaffold630.g21993.t1"/>
    <property type="gene ID" value="Csp11.Scaffold630.g21993"/>
</dbReference>
<feature type="compositionally biased region" description="Low complexity" evidence="1">
    <location>
        <begin position="367"/>
        <end position="385"/>
    </location>
</feature>
<keyword evidence="2" id="KW-1185">Reference proteome</keyword>
<feature type="compositionally biased region" description="Low complexity" evidence="1">
    <location>
        <begin position="199"/>
        <end position="211"/>
    </location>
</feature>
<reference evidence="3" key="1">
    <citation type="submission" date="2016-11" db="UniProtKB">
        <authorList>
            <consortium name="WormBaseParasite"/>
        </authorList>
    </citation>
    <scope>IDENTIFICATION</scope>
</reference>
<dbReference type="AlphaFoldDB" id="A0A1I7V3F0"/>
<protein>
    <submittedName>
        <fullName evidence="3">Uncharacterized protein</fullName>
    </submittedName>
</protein>
<feature type="compositionally biased region" description="Basic and acidic residues" evidence="1">
    <location>
        <begin position="497"/>
        <end position="521"/>
    </location>
</feature>
<feature type="region of interest" description="Disordered" evidence="1">
    <location>
        <begin position="48"/>
        <end position="84"/>
    </location>
</feature>
<accession>A0A1I7V3F0</accession>
<name>A0A1I7V3F0_9PELO</name>
<evidence type="ECO:0000313" key="3">
    <source>
        <dbReference type="WBParaSite" id="Csp11.Scaffold630.g21993.t1"/>
    </source>
</evidence>
<proteinExistence type="predicted"/>
<evidence type="ECO:0000313" key="2">
    <source>
        <dbReference type="Proteomes" id="UP000095282"/>
    </source>
</evidence>
<sequence>MNGNHQFPPTFMDMLVAQLCGQGQGQPQRPYHRAPIPGFFPAQLRAPFPPTPAAPSTSFHGFQAPSHVPASTQGPPAPIFSSVPGQFSGHAPIAPNTASAPFSAPTLPIAAPSSSNPLYADPLSEPPHFPLLQNRSRDGQIAQMARLPAGLLQAMFPMVFGRTGGAADEVQAPCHNGPSGLQAPQPSFIKEELTQDRTQPGSSGSQAPQSSSDEDFLEIAYFKNFNEGCEEFHHGNGRKTVMIMRPESEQTQERIEELEQLRKQHACGNNGKWTGISGPVGPMKHQRPAPVEKPLTKEEWLRQELERIAKQLANEQNQRMLDNKASTREAQKNEAIHRENLEIIKNMESENASLKAALQDPTASRRGSQGSLGDSSISSLPGLLSPPGNASPVAFVQQAVQEEARMAIRQRRIEDYRDCFYDLNTDPYRQTPRAVPSIKELIEDEKIKANAEGREPLFGRGKGMNGTRSFVQGIRQRVNRTYEKACEKFRRRELPWKERMAAVDEERARKDQEEPKEPKEQEEQEDQENQEDQEDDGPPQKKPRLQDE</sequence>
<feature type="region of interest" description="Disordered" evidence="1">
    <location>
        <begin position="497"/>
        <end position="548"/>
    </location>
</feature>
<evidence type="ECO:0000256" key="1">
    <source>
        <dbReference type="SAM" id="MobiDB-lite"/>
    </source>
</evidence>
<feature type="region of interest" description="Disordered" evidence="1">
    <location>
        <begin position="354"/>
        <end position="385"/>
    </location>
</feature>
<feature type="compositionally biased region" description="Acidic residues" evidence="1">
    <location>
        <begin position="522"/>
        <end position="537"/>
    </location>
</feature>
<organism evidence="2 3">
    <name type="scientific">Caenorhabditis tropicalis</name>
    <dbReference type="NCBI Taxonomy" id="1561998"/>
    <lineage>
        <taxon>Eukaryota</taxon>
        <taxon>Metazoa</taxon>
        <taxon>Ecdysozoa</taxon>
        <taxon>Nematoda</taxon>
        <taxon>Chromadorea</taxon>
        <taxon>Rhabditida</taxon>
        <taxon>Rhabditina</taxon>
        <taxon>Rhabditomorpha</taxon>
        <taxon>Rhabditoidea</taxon>
        <taxon>Rhabditidae</taxon>
        <taxon>Peloderinae</taxon>
        <taxon>Caenorhabditis</taxon>
    </lineage>
</organism>
<feature type="region of interest" description="Disordered" evidence="1">
    <location>
        <begin position="194"/>
        <end position="213"/>
    </location>
</feature>
<dbReference type="Proteomes" id="UP000095282">
    <property type="component" value="Unplaced"/>
</dbReference>